<dbReference type="GO" id="GO:0005634">
    <property type="term" value="C:nucleus"/>
    <property type="evidence" value="ECO:0007669"/>
    <property type="project" value="TreeGrafter"/>
</dbReference>
<dbReference type="STRING" id="1380566.A0A179FVV4"/>
<feature type="compositionally biased region" description="Polar residues" evidence="5">
    <location>
        <begin position="65"/>
        <end position="74"/>
    </location>
</feature>
<feature type="region of interest" description="Disordered" evidence="5">
    <location>
        <begin position="1093"/>
        <end position="1115"/>
    </location>
</feature>
<feature type="compositionally biased region" description="Low complexity" evidence="5">
    <location>
        <begin position="23"/>
        <end position="34"/>
    </location>
</feature>
<dbReference type="Gene3D" id="3.30.470.160">
    <property type="entry name" value="Inositol polyphosphate kinase"/>
    <property type="match status" value="1"/>
</dbReference>
<name>A0A179FVV4_METCM</name>
<keyword evidence="2 4" id="KW-0808">Transferase</keyword>
<dbReference type="Proteomes" id="UP000078397">
    <property type="component" value="Unassembled WGS sequence"/>
</dbReference>
<feature type="compositionally biased region" description="Polar residues" evidence="5">
    <location>
        <begin position="574"/>
        <end position="583"/>
    </location>
</feature>
<feature type="region of interest" description="Disordered" evidence="5">
    <location>
        <begin position="834"/>
        <end position="881"/>
    </location>
</feature>
<dbReference type="Pfam" id="PF03770">
    <property type="entry name" value="IPK"/>
    <property type="match status" value="1"/>
</dbReference>
<comment type="similarity">
    <text evidence="1 4">Belongs to the inositol phosphokinase (IPK) family.</text>
</comment>
<dbReference type="PANTHER" id="PTHR12400">
    <property type="entry name" value="INOSITOL POLYPHOSPHATE KINASE"/>
    <property type="match status" value="1"/>
</dbReference>
<reference evidence="6 7" key="1">
    <citation type="journal article" date="2016" name="PLoS Pathog.">
        <title>Biosynthesis of antibiotic leucinostatins in bio-control fungus Purpureocillium lilacinum and their inhibition on phytophthora revealed by genome mining.</title>
        <authorList>
            <person name="Wang G."/>
            <person name="Liu Z."/>
            <person name="Lin R."/>
            <person name="Li E."/>
            <person name="Mao Z."/>
            <person name="Ling J."/>
            <person name="Yang Y."/>
            <person name="Yin W.B."/>
            <person name="Xie B."/>
        </authorList>
    </citation>
    <scope>NUCLEOTIDE SEQUENCE [LARGE SCALE GENOMIC DNA]</scope>
    <source>
        <strain evidence="6">170</strain>
    </source>
</reference>
<feature type="compositionally biased region" description="Basic and acidic residues" evidence="5">
    <location>
        <begin position="379"/>
        <end position="399"/>
    </location>
</feature>
<dbReference type="SUPFAM" id="SSF56104">
    <property type="entry name" value="SAICAR synthase-like"/>
    <property type="match status" value="1"/>
</dbReference>
<feature type="compositionally biased region" description="Polar residues" evidence="5">
    <location>
        <begin position="851"/>
        <end position="864"/>
    </location>
</feature>
<dbReference type="InterPro" id="IPR005522">
    <property type="entry name" value="IPK"/>
</dbReference>
<feature type="region of interest" description="Disordered" evidence="5">
    <location>
        <begin position="1"/>
        <end position="34"/>
    </location>
</feature>
<evidence type="ECO:0000256" key="1">
    <source>
        <dbReference type="ARBA" id="ARBA00007374"/>
    </source>
</evidence>
<dbReference type="GO" id="GO:0000824">
    <property type="term" value="F:inositol-1,4,5,6-tetrakisphosphate 3-kinase activity"/>
    <property type="evidence" value="ECO:0007669"/>
    <property type="project" value="TreeGrafter"/>
</dbReference>
<feature type="compositionally biased region" description="Basic and acidic residues" evidence="5">
    <location>
        <begin position="499"/>
        <end position="511"/>
    </location>
</feature>
<dbReference type="GO" id="GO:0032958">
    <property type="term" value="P:inositol phosphate biosynthetic process"/>
    <property type="evidence" value="ECO:0007669"/>
    <property type="project" value="InterPro"/>
</dbReference>
<feature type="compositionally biased region" description="Polar residues" evidence="5">
    <location>
        <begin position="789"/>
        <end position="800"/>
    </location>
</feature>
<feature type="region of interest" description="Disordered" evidence="5">
    <location>
        <begin position="361"/>
        <end position="644"/>
    </location>
</feature>
<sequence>MSSPSSQSENAAPPALLSREAQAATVAVPDPSPTVPAVAVAASAEKVSGQNLNLDLDLNPPPVNTQPSSSSTLPIRSRDADQGLVRDDIKSRGPNQHIQRQPGPSLLTKALASARGIPQGQNQKPNNSNNTTPNTAPSYPDTNGSSSSGSSIRSSRPEPTLHPRLSDQEHNPTNSSPYTASRSTHMKHGEQQTSLAFDPSASTSAMAAPTMIPKPSVAIPTRDPAAVPRHFNPANLVQAREVLMEHREFLDRARGRASTSLELDRSGSDVFKSRAFSLSASPEESTTPTLPSYLSNDPLQSSSTKVTNASTPGGASQLPHTTKLERNVTLSPEKTEKIWSIGSRDGDQEDGLVEKSIAEAMAGVEPNARSRKASYSLRFFKEGLPPEDKPRRKDTKTTPRDALSPTWEERAGEEWAVATPPLHRHEERQRATQSAHGGDANRASSDYFNLEPANAVPVGKPSNVLRTKSQPESHAATAKPIPPPSEVGPTPAAQADSVEGQRRPGDDDRFGEITTRSSSISPGATAQAGRDSVDDDHDDADAETEDADESGEEKISSAVFLPHQEMPDARSTAPEVTSSIQTQRPRSISHSSSHPWLVKADEPEPEPEPELEQEPHDEEETAPPAVAHSETQENGASPDLELQEKPEEVVIAVEPILKSSHTAPKAQPAVTQYEDHVHHHQHHPRQPLEAIELIPYKHQVGGHTTLWRFSRRAVCKQLNNRENEFYETIERYHRDLLPFLPRYIGVLNVTFQKQPRRKSTVRKDESAVAERRKALDDGKDTTKMPNGVDTVSQDASTNEPAETMPTRIISQSLANAAFQIPTVTFNDNKHILPRNLLQPTPSPDFFRRRSTSSTKLYQSVSKPQTPRPHLEERPNSWGATTINKRLRNEVFNDAFLKQPVEVQKHRRPHQRSIPRPTMQRLLRPTSSDPNLAAHDKQGEIQQKPTISVEPSPPPHIHHHGHTQSDVGSEATSLREPSDDKVASPKDLTGTSAPEPEILKANLATGRRRRRYSAGGLRRRPEDVRESRGDLKYFEEADDAEYKTDNERAAAGKSAKADETAPTGDDAVADDATPHGPARITPLDLTHSATASVVPSALPSPSSEFKKIPRPINPKEAKTRGDRVEYFLLMEDLTAGMKRPCMMDLKMGTRQYGVDATPKKQKSQQEKCRTTTSAELGVRICGLQVWNAKTRSYEFQDKYFGRRLKAGTEFQNALQKFLYNGVDLESVLRHIPVILKKLAQLEQIIHGLRGYRFYAASLLMFYDGDTSEEGGYETMYDSTTDVATDTEETTRRRRKNPREIDFKMADFANSLTPLDDLQDKACPPQHPNEPDSGFLKGLRSLRQYFLQIQADVRDELDLGPRGRRGNGHWLAGQMDDLQLEFEDDWDRGSLSL</sequence>
<feature type="compositionally biased region" description="Polar residues" evidence="5">
    <location>
        <begin position="1"/>
        <end position="10"/>
    </location>
</feature>
<evidence type="ECO:0000256" key="5">
    <source>
        <dbReference type="SAM" id="MobiDB-lite"/>
    </source>
</evidence>
<protein>
    <recommendedName>
        <fullName evidence="4">Kinase</fullName>
        <ecNumber evidence="4">2.7.-.-</ecNumber>
    </recommendedName>
</protein>
<dbReference type="EC" id="2.7.-.-" evidence="4"/>
<dbReference type="InterPro" id="IPR038286">
    <property type="entry name" value="IPK_sf"/>
</dbReference>
<gene>
    <name evidence="6" type="ORF">VFPPC_02327</name>
</gene>
<evidence type="ECO:0000313" key="6">
    <source>
        <dbReference type="EMBL" id="OAQ69742.1"/>
    </source>
</evidence>
<evidence type="ECO:0000256" key="2">
    <source>
        <dbReference type="ARBA" id="ARBA00022679"/>
    </source>
</evidence>
<dbReference type="GO" id="GO:0046854">
    <property type="term" value="P:phosphatidylinositol phosphate biosynthetic process"/>
    <property type="evidence" value="ECO:0007669"/>
    <property type="project" value="TreeGrafter"/>
</dbReference>
<feature type="compositionally biased region" description="Basic and acidic residues" evidence="5">
    <location>
        <begin position="155"/>
        <end position="170"/>
    </location>
</feature>
<accession>A0A179FVV4</accession>
<feature type="region of interest" description="Disordered" evidence="5">
    <location>
        <begin position="899"/>
        <end position="1074"/>
    </location>
</feature>
<dbReference type="EMBL" id="LSBJ02000002">
    <property type="protein sequence ID" value="OAQ69742.1"/>
    <property type="molecule type" value="Genomic_DNA"/>
</dbReference>
<dbReference type="OrthoDB" id="2573163at2759"/>
<feature type="region of interest" description="Disordered" evidence="5">
    <location>
        <begin position="754"/>
        <end position="802"/>
    </location>
</feature>
<evidence type="ECO:0000256" key="3">
    <source>
        <dbReference type="ARBA" id="ARBA00022777"/>
    </source>
</evidence>
<keyword evidence="7" id="KW-1185">Reference proteome</keyword>
<feature type="compositionally biased region" description="Polar residues" evidence="5">
    <location>
        <begin position="514"/>
        <end position="524"/>
    </location>
</feature>
<dbReference type="PANTHER" id="PTHR12400:SF21">
    <property type="entry name" value="KINASE"/>
    <property type="match status" value="1"/>
</dbReference>
<feature type="compositionally biased region" description="Low complexity" evidence="5">
    <location>
        <begin position="584"/>
        <end position="595"/>
    </location>
</feature>
<feature type="compositionally biased region" description="Polar residues" evidence="5">
    <location>
        <begin position="171"/>
        <end position="183"/>
    </location>
</feature>
<feature type="compositionally biased region" description="Acidic residues" evidence="5">
    <location>
        <begin position="533"/>
        <end position="551"/>
    </location>
</feature>
<feature type="compositionally biased region" description="Basic and acidic residues" evidence="5">
    <location>
        <begin position="1018"/>
        <end position="1058"/>
    </location>
</feature>
<dbReference type="GO" id="GO:0005737">
    <property type="term" value="C:cytoplasm"/>
    <property type="evidence" value="ECO:0007669"/>
    <property type="project" value="TreeGrafter"/>
</dbReference>
<feature type="region of interest" description="Disordered" evidence="5">
    <location>
        <begin position="278"/>
        <end position="319"/>
    </location>
</feature>
<comment type="caution">
    <text evidence="6">The sequence shown here is derived from an EMBL/GenBank/DDBJ whole genome shotgun (WGS) entry which is preliminary data.</text>
</comment>
<feature type="compositionally biased region" description="Low complexity" evidence="5">
    <location>
        <begin position="118"/>
        <end position="135"/>
    </location>
</feature>
<feature type="compositionally biased region" description="Low complexity" evidence="5">
    <location>
        <begin position="144"/>
        <end position="154"/>
    </location>
</feature>
<keyword evidence="3 4" id="KW-0418">Kinase</keyword>
<dbReference type="GeneID" id="28845990"/>
<evidence type="ECO:0000256" key="4">
    <source>
        <dbReference type="RuleBase" id="RU363090"/>
    </source>
</evidence>
<dbReference type="RefSeq" id="XP_018146279.1">
    <property type="nucleotide sequence ID" value="XM_018281996.1"/>
</dbReference>
<feature type="compositionally biased region" description="Basic and acidic residues" evidence="5">
    <location>
        <begin position="761"/>
        <end position="782"/>
    </location>
</feature>
<dbReference type="KEGG" id="pchm:VFPPC_02327"/>
<proteinExistence type="inferred from homology"/>
<feature type="region of interest" description="Disordered" evidence="5">
    <location>
        <begin position="51"/>
        <end position="192"/>
    </location>
</feature>
<evidence type="ECO:0000313" key="7">
    <source>
        <dbReference type="Proteomes" id="UP000078397"/>
    </source>
</evidence>
<feature type="compositionally biased region" description="Basic and acidic residues" evidence="5">
    <location>
        <begin position="76"/>
        <end position="91"/>
    </location>
</feature>
<dbReference type="GO" id="GO:0008440">
    <property type="term" value="F:inositol-1,4,5-trisphosphate 3-kinase activity"/>
    <property type="evidence" value="ECO:0007669"/>
    <property type="project" value="TreeGrafter"/>
</dbReference>
<feature type="compositionally biased region" description="Low complexity" evidence="5">
    <location>
        <begin position="1093"/>
        <end position="1102"/>
    </location>
</feature>
<organism evidence="6 7">
    <name type="scientific">Pochonia chlamydosporia 170</name>
    <dbReference type="NCBI Taxonomy" id="1380566"/>
    <lineage>
        <taxon>Eukaryota</taxon>
        <taxon>Fungi</taxon>
        <taxon>Dikarya</taxon>
        <taxon>Ascomycota</taxon>
        <taxon>Pezizomycotina</taxon>
        <taxon>Sordariomycetes</taxon>
        <taxon>Hypocreomycetidae</taxon>
        <taxon>Hypocreales</taxon>
        <taxon>Clavicipitaceae</taxon>
        <taxon>Pochonia</taxon>
    </lineage>
</organism>
<feature type="compositionally biased region" description="Acidic residues" evidence="5">
    <location>
        <begin position="603"/>
        <end position="621"/>
    </location>
</feature>